<proteinExistence type="predicted"/>
<reference evidence="1" key="1">
    <citation type="submission" date="2016-10" db="EMBL/GenBank/DDBJ databases">
        <title>Sequence of Gallionella enrichment culture.</title>
        <authorList>
            <person name="Poehlein A."/>
            <person name="Muehling M."/>
            <person name="Daniel R."/>
        </authorList>
    </citation>
    <scope>NUCLEOTIDE SEQUENCE</scope>
</reference>
<dbReference type="AlphaFoldDB" id="A0A1J5PI67"/>
<gene>
    <name evidence="1" type="ORF">GALL_472130</name>
</gene>
<organism evidence="1">
    <name type="scientific">mine drainage metagenome</name>
    <dbReference type="NCBI Taxonomy" id="410659"/>
    <lineage>
        <taxon>unclassified sequences</taxon>
        <taxon>metagenomes</taxon>
        <taxon>ecological metagenomes</taxon>
    </lineage>
</organism>
<name>A0A1J5PI67_9ZZZZ</name>
<dbReference type="EMBL" id="MLJW01003851">
    <property type="protein sequence ID" value="OIQ71174.1"/>
    <property type="molecule type" value="Genomic_DNA"/>
</dbReference>
<evidence type="ECO:0000313" key="1">
    <source>
        <dbReference type="EMBL" id="OIQ71174.1"/>
    </source>
</evidence>
<protein>
    <submittedName>
        <fullName evidence="1">Uncharacterized protein</fullName>
    </submittedName>
</protein>
<comment type="caution">
    <text evidence="1">The sequence shown here is derived from an EMBL/GenBank/DDBJ whole genome shotgun (WGS) entry which is preliminary data.</text>
</comment>
<sequence>MVWVRALGQVALGVDGHLAFQQPLELRREGVVVLVGAGAEVHKELTGVGHLVPPQAALDLRDLGPLGAQQRMGGERHVGDAGDIPGCLVDGVLGAEHLGVGHVAALAPGYALQHQEAPLGRADAQARGLAHHGAVQGSELVEDGGEARAAGLLLRREGHHHLALEGLGGQLEGREKDGGHAALGVVGAQALEFVGARRALGEQGRIQGLHGHHQGSGLLAGQHLADAGDGPARADARHEGIQLRHLGQHFQGGCAPVGLNVGGVVELPHQEVGRIARGQHLGLLHSALHAQAPGGEDQFGAIGLQQGSALLGHGVRHHQGGGITLGRGHEGQPHARVAAGGLDHRLAGLELAGLLGRLDDPQRQAVLDRAQGIEGLDLDPEVHTGRPQAVDAHHRGAADGLQNALIFGHGVVPLLKAAAP</sequence>
<accession>A0A1J5PI67</accession>